<feature type="region of interest" description="Disordered" evidence="1">
    <location>
        <begin position="62"/>
        <end position="135"/>
    </location>
</feature>
<sequence length="595" mass="64014">PCTWHPEPPRAVGTRSPRTPPPAITAGGAVSSTAVSAVKICREKGSKRLIHRDRVCAGSFSPSCTALEGVSDKPQGPHEENVEAAGPGAREGPRGSESGGSWSLRGFRGRTTPAAGPRPRRREPGSARAQGHVPGRRWSPRSFCLLPYTVCRLTWEFARLENELSTSEEASNRHHFRREPPEPPEGRSWLGQIAVGRKSSVSSRVLCAEQEVCVGCLFSVQQDVYVHLKFLIYPSPSTCFGQAGVLSPLCAVGKHPSSLQTRHVGFPRPRPSLALVLEPVCVAPRPAAPGLPFPALQDRKPKRHLPAERLLKTGFPGESVRGVEDRTPPGVGLGAFTRYKCITTGLQIQARGSQLTPMEIKSGLETKRFLRGRGEPHDGGSWSKRFSSRRLVTGCAGRLGLVPGLDVGRWVSGGRSEEHSCGVSRAVVVGCWSDWTEDFCERGDLSDSGEEPAVAEVVPVGAEQARLRGRAVGVGGARLRLLSPSRDFLFSRPLSALGDILMGGMFQSGYSEPLGAAGHELWKLLSPTLQGAGNGCCVNDRLENQLRRGLTELAGEGREPHRGHPVSTRPAPCPQEMAPTVQRRAGRCVVPSGSW</sequence>
<feature type="non-terminal residue" evidence="2">
    <location>
        <position position="1"/>
    </location>
</feature>
<gene>
    <name evidence="2" type="ORF">MRATA1EN1_LOCUS20425</name>
</gene>
<evidence type="ECO:0000313" key="2">
    <source>
        <dbReference type="EMBL" id="CAI9171463.1"/>
    </source>
</evidence>
<dbReference type="EMBL" id="OX459966">
    <property type="protein sequence ID" value="CAI9171463.1"/>
    <property type="molecule type" value="Genomic_DNA"/>
</dbReference>
<accession>A0ABN8ZD95</accession>
<reference evidence="2" key="1">
    <citation type="submission" date="2023-04" db="EMBL/GenBank/DDBJ databases">
        <authorList>
            <consortium name="ELIXIR-Norway"/>
        </authorList>
    </citation>
    <scope>NUCLEOTIDE SEQUENCE [LARGE SCALE GENOMIC DNA]</scope>
</reference>
<feature type="region of interest" description="Disordered" evidence="1">
    <location>
        <begin position="164"/>
        <end position="189"/>
    </location>
</feature>
<feature type="compositionally biased region" description="Low complexity" evidence="1">
    <location>
        <begin position="83"/>
        <end position="117"/>
    </location>
</feature>
<feature type="compositionally biased region" description="Basic and acidic residues" evidence="1">
    <location>
        <begin position="553"/>
        <end position="562"/>
    </location>
</feature>
<protein>
    <submittedName>
        <fullName evidence="2">Uncharacterized protein</fullName>
    </submittedName>
</protein>
<feature type="region of interest" description="Disordered" evidence="1">
    <location>
        <begin position="553"/>
        <end position="580"/>
    </location>
</feature>
<keyword evidence="3" id="KW-1185">Reference proteome</keyword>
<feature type="region of interest" description="Disordered" evidence="1">
    <location>
        <begin position="1"/>
        <end position="33"/>
    </location>
</feature>
<dbReference type="Proteomes" id="UP001176941">
    <property type="component" value="Chromosome 30"/>
</dbReference>
<evidence type="ECO:0000313" key="3">
    <source>
        <dbReference type="Proteomes" id="UP001176941"/>
    </source>
</evidence>
<proteinExistence type="predicted"/>
<organism evidence="2 3">
    <name type="scientific">Rangifer tarandus platyrhynchus</name>
    <name type="common">Svalbard reindeer</name>
    <dbReference type="NCBI Taxonomy" id="3082113"/>
    <lineage>
        <taxon>Eukaryota</taxon>
        <taxon>Metazoa</taxon>
        <taxon>Chordata</taxon>
        <taxon>Craniata</taxon>
        <taxon>Vertebrata</taxon>
        <taxon>Euteleostomi</taxon>
        <taxon>Mammalia</taxon>
        <taxon>Eutheria</taxon>
        <taxon>Laurasiatheria</taxon>
        <taxon>Artiodactyla</taxon>
        <taxon>Ruminantia</taxon>
        <taxon>Pecora</taxon>
        <taxon>Cervidae</taxon>
        <taxon>Odocoileinae</taxon>
        <taxon>Rangifer</taxon>
    </lineage>
</organism>
<name>A0ABN8ZD95_RANTA</name>
<evidence type="ECO:0000256" key="1">
    <source>
        <dbReference type="SAM" id="MobiDB-lite"/>
    </source>
</evidence>